<proteinExistence type="predicted"/>
<accession>A0A7S2UQU9</accession>
<dbReference type="PANTHER" id="PTHR35399">
    <property type="entry name" value="SLR8030 PROTEIN"/>
    <property type="match status" value="1"/>
</dbReference>
<dbReference type="InterPro" id="IPR001480">
    <property type="entry name" value="Bulb-type_lectin_dom"/>
</dbReference>
<evidence type="ECO:0000259" key="3">
    <source>
        <dbReference type="PROSITE" id="PS50927"/>
    </source>
</evidence>
<organism evidence="4">
    <name type="scientific">Attheya septentrionalis</name>
    <dbReference type="NCBI Taxonomy" id="420275"/>
    <lineage>
        <taxon>Eukaryota</taxon>
        <taxon>Sar</taxon>
        <taxon>Stramenopiles</taxon>
        <taxon>Ochrophyta</taxon>
        <taxon>Bacillariophyta</taxon>
        <taxon>Coscinodiscophyceae</taxon>
        <taxon>Chaetocerotophycidae</taxon>
        <taxon>Chaetocerotales</taxon>
        <taxon>Attheyaceae</taxon>
        <taxon>Attheya</taxon>
    </lineage>
</organism>
<keyword evidence="2" id="KW-0732">Signal</keyword>
<dbReference type="PROSITE" id="PS50927">
    <property type="entry name" value="BULB_LECTIN"/>
    <property type="match status" value="1"/>
</dbReference>
<dbReference type="PANTHER" id="PTHR35399:SF2">
    <property type="entry name" value="DUF839 DOMAIN-CONTAINING PROTEIN"/>
    <property type="match status" value="1"/>
</dbReference>
<evidence type="ECO:0000256" key="2">
    <source>
        <dbReference type="SAM" id="SignalP"/>
    </source>
</evidence>
<feature type="signal peptide" evidence="2">
    <location>
        <begin position="1"/>
        <end position="17"/>
    </location>
</feature>
<evidence type="ECO:0000313" key="4">
    <source>
        <dbReference type="EMBL" id="CAD9827480.1"/>
    </source>
</evidence>
<dbReference type="EMBL" id="HBHQ01028484">
    <property type="protein sequence ID" value="CAD9827480.1"/>
    <property type="molecule type" value="Transcribed_RNA"/>
</dbReference>
<reference evidence="4" key="1">
    <citation type="submission" date="2021-01" db="EMBL/GenBank/DDBJ databases">
        <authorList>
            <person name="Corre E."/>
            <person name="Pelletier E."/>
            <person name="Niang G."/>
            <person name="Scheremetjew M."/>
            <person name="Finn R."/>
            <person name="Kale V."/>
            <person name="Holt S."/>
            <person name="Cochrane G."/>
            <person name="Meng A."/>
            <person name="Brown T."/>
            <person name="Cohen L."/>
        </authorList>
    </citation>
    <scope>NUCLEOTIDE SEQUENCE</scope>
    <source>
        <strain evidence="4">CCMP2084</strain>
    </source>
</reference>
<dbReference type="SUPFAM" id="SSF51110">
    <property type="entry name" value="alpha-D-mannose-specific plant lectins"/>
    <property type="match status" value="2"/>
</dbReference>
<dbReference type="Pfam" id="PF05787">
    <property type="entry name" value="PhoX"/>
    <property type="match status" value="1"/>
</dbReference>
<sequence>MRLQAIVPGSLLLLLLASCTYRRLFHDSSTPPNIFRSLIRSRNLFIRDNGFIVLMKDKEYLLSGASLNGADGIRLTQEANGNIVLYQDAHVLWESGEKETDGDENYFTKLQGDGNFITWRGIPDEKKGYLWKTQKIGPSGDYFFAISTDLTKISVNRGMPSNVRQEMWSETTLISDKLTSQPTTGLDPLPPLPSPLTPPPSSNPTSKPSSRLTSSPTSKPPSPLTPSPSVRTTNSIELNALMIDDTRLCAGQHIPLSSYNVQLVQEFDGNFVLCLGTNGNCDDILWESDYHGTNENYCTVLQSDGHLLTRNEADRPVWKTSISGSSNEDYILAYIPETRGLAEFRGTRDWLKEVIWSSHNFDYGTYLSKFGGGVETSETFDLGKLVKHTEYGLYISQGLNVKLFASANNAVYLDSDEAKKFSNIPFHKEPDGATCLMLPNGEWAYVSNSEVSDEEGGVYSLIFDKFGKAKDYIPVLQGTSRNCAGGKTPWNTWISCEEVRGGQCFQVHANKITRRETHLGGDGGKFEAFAYDDRNPSDPVFFITEDADDGALRRIRPKQHIDVGPDILHGSGTDIERTYLIFVNDDTFQWTTDLSNGRASAEAHFPNAEGIDRRDNMLYFVSKTKRQLYHLNLESMKYKIESTHTSNSIFRSQPDNIHAIGDSDLLFFTEDGGRTPGLFVRDSSGKYLTFFHAYATKYVGDETTGVAFSPDMKTLYCCLQEEGNCFSFSRKDGLAFEGSTMNLRQHKTGSLQR</sequence>
<dbReference type="InterPro" id="IPR011044">
    <property type="entry name" value="Quino_amine_DH_bsu"/>
</dbReference>
<name>A0A7S2UQU9_9STRA</name>
<evidence type="ECO:0000256" key="1">
    <source>
        <dbReference type="SAM" id="MobiDB-lite"/>
    </source>
</evidence>
<dbReference type="AlphaFoldDB" id="A0A7S2UQU9"/>
<feature type="chain" id="PRO_5030642787" description="Bulb-type lectin domain-containing protein" evidence="2">
    <location>
        <begin position="18"/>
        <end position="753"/>
    </location>
</feature>
<gene>
    <name evidence="4" type="ORF">ASEP1449_LOCUS19314</name>
</gene>
<dbReference type="PROSITE" id="PS51257">
    <property type="entry name" value="PROKAR_LIPOPROTEIN"/>
    <property type="match status" value="1"/>
</dbReference>
<dbReference type="SUPFAM" id="SSF50969">
    <property type="entry name" value="YVTN repeat-like/Quinoprotein amine dehydrogenase"/>
    <property type="match status" value="1"/>
</dbReference>
<protein>
    <recommendedName>
        <fullName evidence="3">Bulb-type lectin domain-containing protein</fullName>
    </recommendedName>
</protein>
<feature type="compositionally biased region" description="Pro residues" evidence="1">
    <location>
        <begin position="188"/>
        <end position="202"/>
    </location>
</feature>
<dbReference type="InterPro" id="IPR008557">
    <property type="entry name" value="PhoX"/>
</dbReference>
<feature type="domain" description="Bulb-type lectin" evidence="3">
    <location>
        <begin position="239"/>
        <end position="357"/>
    </location>
</feature>
<feature type="compositionally biased region" description="Low complexity" evidence="1">
    <location>
        <begin position="203"/>
        <end position="217"/>
    </location>
</feature>
<feature type="region of interest" description="Disordered" evidence="1">
    <location>
        <begin position="178"/>
        <end position="231"/>
    </location>
</feature>
<dbReference type="InterPro" id="IPR036426">
    <property type="entry name" value="Bulb-type_lectin_dom_sf"/>
</dbReference>
<dbReference type="Gene3D" id="2.90.10.10">
    <property type="entry name" value="Bulb-type lectin domain"/>
    <property type="match status" value="2"/>
</dbReference>